<dbReference type="AlphaFoldDB" id="A0A369KV08"/>
<proteinExistence type="predicted"/>
<evidence type="ECO:0000313" key="1">
    <source>
        <dbReference type="EMBL" id="RDB36667.1"/>
    </source>
</evidence>
<organism evidence="1 2">
    <name type="scientific">Spirobacillus cienkowskii</name>
    <dbReference type="NCBI Taxonomy" id="495820"/>
    <lineage>
        <taxon>Bacteria</taxon>
        <taxon>Pseudomonadati</taxon>
        <taxon>Bdellovibrionota</taxon>
        <taxon>Oligoflexia</taxon>
        <taxon>Silvanigrellales</taxon>
        <taxon>Spirobacillus</taxon>
    </lineage>
</organism>
<reference evidence="1" key="1">
    <citation type="submission" date="2018-04" db="EMBL/GenBank/DDBJ databases">
        <title>Draft genome sequence of the Candidatus Spirobacillus cienkowskii, a pathogen of freshwater Daphnia species, reconstructed from hemolymph metagenomic reads.</title>
        <authorList>
            <person name="Bresciani L."/>
            <person name="Lemos L.N."/>
            <person name="Wale N."/>
            <person name="Lin J.Y."/>
            <person name="Fernandes G.R."/>
            <person name="Duffy M.A."/>
            <person name="Rodrigues J.M."/>
        </authorList>
    </citation>
    <scope>NUCLEOTIDE SEQUENCE [LARGE SCALE GENOMIC DNA]</scope>
    <source>
        <strain evidence="1">Binning01</strain>
    </source>
</reference>
<gene>
    <name evidence="1" type="ORF">DCC88_03915</name>
</gene>
<sequence>MKLIIFIVLFFGFLKAFSSQCVLYEHVNGHNPIVLKTGEFEFLGFRFELNHGDEISDLTAITILRKIYFRGVKSWKKTSRSLDKNVSMVSLNPGCYIMLYEGYNYNKNEYKITNYSSIILFQNLYDFGIDNLISSVKCYCSRGCPT</sequence>
<accession>A0A369KV08</accession>
<dbReference type="Proteomes" id="UP000253934">
    <property type="component" value="Unassembled WGS sequence"/>
</dbReference>
<dbReference type="EMBL" id="QOVW01000054">
    <property type="protein sequence ID" value="RDB36667.1"/>
    <property type="molecule type" value="Genomic_DNA"/>
</dbReference>
<comment type="caution">
    <text evidence="1">The sequence shown here is derived from an EMBL/GenBank/DDBJ whole genome shotgun (WGS) entry which is preliminary data.</text>
</comment>
<protein>
    <submittedName>
        <fullName evidence="1">Uncharacterized protein</fullName>
    </submittedName>
</protein>
<keyword evidence="2" id="KW-1185">Reference proteome</keyword>
<name>A0A369KV08_9BACT</name>
<evidence type="ECO:0000313" key="2">
    <source>
        <dbReference type="Proteomes" id="UP000253934"/>
    </source>
</evidence>
<dbReference type="Gene3D" id="2.60.20.10">
    <property type="entry name" value="Crystallins"/>
    <property type="match status" value="1"/>
</dbReference>